<sequence length="136" mass="14582">WSHGEVCGAREEPREEPRGAREEPREVWRQSGLHVAQEVEPRKEATVRCVAPGRSHVAPGWSHGEVCGARVEPTVRRSHGEVWRQGGATVGCVAPGRSHGECGARSGATVREEPTVRCGAREEPRGAKGGAHGEVA</sequence>
<feature type="compositionally biased region" description="Basic and acidic residues" evidence="1">
    <location>
        <begin position="8"/>
        <end position="28"/>
    </location>
</feature>
<dbReference type="EMBL" id="LGRX02018344">
    <property type="protein sequence ID" value="KAK3259964.1"/>
    <property type="molecule type" value="Genomic_DNA"/>
</dbReference>
<feature type="compositionally biased region" description="Basic and acidic residues" evidence="1">
    <location>
        <begin position="110"/>
        <end position="126"/>
    </location>
</feature>
<keyword evidence="3" id="KW-1185">Reference proteome</keyword>
<dbReference type="AlphaFoldDB" id="A0AAE0FI00"/>
<evidence type="ECO:0000313" key="2">
    <source>
        <dbReference type="EMBL" id="KAK3259964.1"/>
    </source>
</evidence>
<feature type="compositionally biased region" description="Gly residues" evidence="1">
    <location>
        <begin position="127"/>
        <end position="136"/>
    </location>
</feature>
<evidence type="ECO:0000313" key="3">
    <source>
        <dbReference type="Proteomes" id="UP001190700"/>
    </source>
</evidence>
<organism evidence="2 3">
    <name type="scientific">Cymbomonas tetramitiformis</name>
    <dbReference type="NCBI Taxonomy" id="36881"/>
    <lineage>
        <taxon>Eukaryota</taxon>
        <taxon>Viridiplantae</taxon>
        <taxon>Chlorophyta</taxon>
        <taxon>Pyramimonadophyceae</taxon>
        <taxon>Pyramimonadales</taxon>
        <taxon>Pyramimonadaceae</taxon>
        <taxon>Cymbomonas</taxon>
    </lineage>
</organism>
<feature type="non-terminal residue" evidence="2">
    <location>
        <position position="1"/>
    </location>
</feature>
<gene>
    <name evidence="2" type="ORF">CYMTET_31060</name>
</gene>
<accession>A0AAE0FI00</accession>
<proteinExistence type="predicted"/>
<reference evidence="2 3" key="1">
    <citation type="journal article" date="2015" name="Genome Biol. Evol.">
        <title>Comparative Genomics of a Bacterivorous Green Alga Reveals Evolutionary Causalities and Consequences of Phago-Mixotrophic Mode of Nutrition.</title>
        <authorList>
            <person name="Burns J.A."/>
            <person name="Paasch A."/>
            <person name="Narechania A."/>
            <person name="Kim E."/>
        </authorList>
    </citation>
    <scope>NUCLEOTIDE SEQUENCE [LARGE SCALE GENOMIC DNA]</scope>
    <source>
        <strain evidence="2 3">PLY_AMNH</strain>
    </source>
</reference>
<name>A0AAE0FI00_9CHLO</name>
<dbReference type="Proteomes" id="UP001190700">
    <property type="component" value="Unassembled WGS sequence"/>
</dbReference>
<feature type="region of interest" description="Disordered" evidence="1">
    <location>
        <begin position="1"/>
        <end position="39"/>
    </location>
</feature>
<protein>
    <submittedName>
        <fullName evidence="2">Uncharacterized protein</fullName>
    </submittedName>
</protein>
<comment type="caution">
    <text evidence="2">The sequence shown here is derived from an EMBL/GenBank/DDBJ whole genome shotgun (WGS) entry which is preliminary data.</text>
</comment>
<feature type="region of interest" description="Disordered" evidence="1">
    <location>
        <begin position="97"/>
        <end position="136"/>
    </location>
</feature>
<evidence type="ECO:0000256" key="1">
    <source>
        <dbReference type="SAM" id="MobiDB-lite"/>
    </source>
</evidence>